<dbReference type="EMBL" id="JACHBX010000004">
    <property type="protein sequence ID" value="MBB6135453.1"/>
    <property type="molecule type" value="Genomic_DNA"/>
</dbReference>
<keyword evidence="2" id="KW-0732">Signal</keyword>
<dbReference type="PANTHER" id="PTHR42776:SF27">
    <property type="entry name" value="DIPEPTIDYL PEPTIDASE FAMILY MEMBER 6"/>
    <property type="match status" value="1"/>
</dbReference>
<dbReference type="AlphaFoldDB" id="A0A7W9X2Y7"/>
<dbReference type="SUPFAM" id="SSF50993">
    <property type="entry name" value="Peptidase/esterase 'gauge' domain"/>
    <property type="match status" value="1"/>
</dbReference>
<dbReference type="GO" id="GO:0006508">
    <property type="term" value="P:proteolysis"/>
    <property type="evidence" value="ECO:0007669"/>
    <property type="project" value="InterPro"/>
</dbReference>
<dbReference type="GO" id="GO:0004177">
    <property type="term" value="F:aminopeptidase activity"/>
    <property type="evidence" value="ECO:0007669"/>
    <property type="project" value="UniProtKB-KW"/>
</dbReference>
<evidence type="ECO:0000256" key="2">
    <source>
        <dbReference type="SAM" id="SignalP"/>
    </source>
</evidence>
<proteinExistence type="predicted"/>
<evidence type="ECO:0000259" key="3">
    <source>
        <dbReference type="Pfam" id="PF00326"/>
    </source>
</evidence>
<keyword evidence="5" id="KW-1185">Reference proteome</keyword>
<reference evidence="4 5" key="1">
    <citation type="submission" date="2020-08" db="EMBL/GenBank/DDBJ databases">
        <title>The Agave Microbiome: Exploring the role of microbial communities in plant adaptations to desert environments.</title>
        <authorList>
            <person name="Partida-Martinez L.P."/>
        </authorList>
    </citation>
    <scope>NUCLEOTIDE SEQUENCE [LARGE SCALE GENOMIC DNA]</scope>
    <source>
        <strain evidence="4 5">AT3.2</strain>
    </source>
</reference>
<keyword evidence="1" id="KW-0378">Hydrolase</keyword>
<dbReference type="InterPro" id="IPR001375">
    <property type="entry name" value="Peptidase_S9_cat"/>
</dbReference>
<dbReference type="Gene3D" id="3.40.50.1820">
    <property type="entry name" value="alpha/beta hydrolase"/>
    <property type="match status" value="1"/>
</dbReference>
<dbReference type="GO" id="GO:0004252">
    <property type="term" value="F:serine-type endopeptidase activity"/>
    <property type="evidence" value="ECO:0007669"/>
    <property type="project" value="TreeGrafter"/>
</dbReference>
<evidence type="ECO:0000313" key="5">
    <source>
        <dbReference type="Proteomes" id="UP000540787"/>
    </source>
</evidence>
<dbReference type="Pfam" id="PF00326">
    <property type="entry name" value="Peptidase_S9"/>
    <property type="match status" value="1"/>
</dbReference>
<organism evidence="4 5">
    <name type="scientific">Massilia aurea</name>
    <dbReference type="NCBI Taxonomy" id="373040"/>
    <lineage>
        <taxon>Bacteria</taxon>
        <taxon>Pseudomonadati</taxon>
        <taxon>Pseudomonadota</taxon>
        <taxon>Betaproteobacteria</taxon>
        <taxon>Burkholderiales</taxon>
        <taxon>Oxalobacteraceae</taxon>
        <taxon>Telluria group</taxon>
        <taxon>Massilia</taxon>
    </lineage>
</organism>
<evidence type="ECO:0000313" key="4">
    <source>
        <dbReference type="EMBL" id="MBB6135453.1"/>
    </source>
</evidence>
<feature type="signal peptide" evidence="2">
    <location>
        <begin position="1"/>
        <end position="26"/>
    </location>
</feature>
<name>A0A7W9X2Y7_9BURK</name>
<dbReference type="Gene3D" id="2.120.10.30">
    <property type="entry name" value="TolB, C-terminal domain"/>
    <property type="match status" value="1"/>
</dbReference>
<feature type="domain" description="Peptidase S9 prolyl oligopeptidase catalytic" evidence="3">
    <location>
        <begin position="455"/>
        <end position="668"/>
    </location>
</feature>
<evidence type="ECO:0000256" key="1">
    <source>
        <dbReference type="ARBA" id="ARBA00022801"/>
    </source>
</evidence>
<dbReference type="SUPFAM" id="SSF53474">
    <property type="entry name" value="alpha/beta-Hydrolases"/>
    <property type="match status" value="1"/>
</dbReference>
<sequence>MPAFTRVLARATFAALVLVASPLTLAQTPAAPPPVSAFFGNAPFGDARLSPSGRHLAVRASAPGKRDFLTVIDLDTNSAKVVAHYNDADVRNFYWINDRRLVFDTHDKGVGPGDQRFMPGMYAVDFDGGRFVELASRNFVNSSTGTRITRRLLPPSSQMAGNTPWVDSDETYALAPVGDTRNELSHVDLLQVNTVSGQYKTVPRPGATRGWLLDHKGEPRLAITYKDLTTTLQYLDPATGKWRELTSFPTFKETAATIEPVAFGPTGTLFVTARGKAGTTAMHTFDVNTGKLDPQPLLSAPGYDIDGELVINRDKVLGMQFRTDAVSNEWFDAGMKAIQQDVDKLLPTTVNLMSVPARGDSPLLVVTAYSDVVAPVFFLYNSKTKSLNKVGEARPGIDPTQMGRQQFLRYKARDGLDIPALLTLPPGAKRTSLPLVVMVHGGPWVRGKSWGWAADSQFLATRGYAVLEPEFRGSLGFGSNHERAGYKQWGLAMQNDIADGVRWAVDKGLVDPKRVCIAGASYGGYSTLMGLVNDPDMFRCGISFVGVTDIGLLFDNGAHFSSDTSRDVKQHSLPERIGDPVKDADQFKATSPLQQAARITQPLLLAYGGVDRRVPINHGTALRNAVMRTNKQVEWIEYPEEGHGWALEKNRIDFWGRVEKFLDKNIGSGAVR</sequence>
<feature type="chain" id="PRO_5031104544" evidence="2">
    <location>
        <begin position="27"/>
        <end position="672"/>
    </location>
</feature>
<gene>
    <name evidence="4" type="ORF">HD842_003620</name>
</gene>
<dbReference type="InterPro" id="IPR011042">
    <property type="entry name" value="6-blade_b-propeller_TolB-like"/>
</dbReference>
<keyword evidence="4" id="KW-0031">Aminopeptidase</keyword>
<comment type="caution">
    <text evidence="4">The sequence shown here is derived from an EMBL/GenBank/DDBJ whole genome shotgun (WGS) entry which is preliminary data.</text>
</comment>
<dbReference type="InterPro" id="IPR029058">
    <property type="entry name" value="AB_hydrolase_fold"/>
</dbReference>
<dbReference type="RefSeq" id="WP_183556126.1">
    <property type="nucleotide sequence ID" value="NZ_JACHBX010000004.1"/>
</dbReference>
<dbReference type="PANTHER" id="PTHR42776">
    <property type="entry name" value="SERINE PEPTIDASE S9 FAMILY MEMBER"/>
    <property type="match status" value="1"/>
</dbReference>
<dbReference type="Proteomes" id="UP000540787">
    <property type="component" value="Unassembled WGS sequence"/>
</dbReference>
<protein>
    <submittedName>
        <fullName evidence="4">Dipeptidyl aminopeptidase/acylaminoacyl peptidase</fullName>
    </submittedName>
</protein>
<accession>A0A7W9X2Y7</accession>
<keyword evidence="4" id="KW-0645">Protease</keyword>